<feature type="region of interest" description="Disordered" evidence="1">
    <location>
        <begin position="292"/>
        <end position="311"/>
    </location>
</feature>
<gene>
    <name evidence="2" type="ORF">PHATRDRAFT_42464</name>
</gene>
<evidence type="ECO:0000256" key="1">
    <source>
        <dbReference type="SAM" id="MobiDB-lite"/>
    </source>
</evidence>
<dbReference type="InParanoid" id="B7FRE2"/>
<sequence>MWRIPTSVTSPRVLVKLEQHSRLLNKPFQLTVRSNRHKAGPTTWVPQAYRGAKKPEADGNFKRRHNNNNHSQNGNGDRTNGRSTSIIRDRRDSIWKKRRQTSSRGNRFVKQLDLRLTGLHKDFLRLATQYRQIFSSETVAVEAPNLDTGKSSDDDQQNQKKKKVLRTITTQIHMLLSDIHQADGPVVWQHIEDTEDLFRGVCRILQDMTKVSAQLCEHAENNDIQEYIDVAERCLRDLIMLGSDRSLLVESSKNWEANATTSYPKPSSLIKSPISGSAMKTWVSSLLGGFPSRDQPTSTMHHPSTNRQLTHQDPALGITPELFRGVMHSIQSSARRSAEHTDDDSRKSDYGRDPYQKASQRMIQLLDATPSDFVPSVEAAQIILDTLSRVGTVESARESYNIFGKHPDNKHRLRFSLVLDAYLEAVKQESDPEAKNNLVKEVDQVLREQWNVYYPKHDVERIAHCAIVLNCLVLGGSLDSQAVQQQIDDLVELTLGSKEYAKLQAFVESNEGIPDAQMLPVLNFMTQVRASTAAKKDLEICKRLLNFMLENHSDTVNRFYLYPNVHTFDAVLRGLATYYQALPKKIADNDAREADLKYATDLLTHMFRQEEERCWPSVDSFDSAFTLLRAINPEDVGERGEAILDMLEIRSTFSVSKDVRAALKHYHSAISCWWQATQASSVPRGACERALALLRRMEMQSKPLLLSDREFRLISMPKLYNRELRPTRNTYSLILRICSDTSHPSEYQLAVEVAMEVYRRMIRDNVVPDTADLAMKCCAKLPEDSEKRTKMEALVRSTLSPSEIEYLDQVAAT</sequence>
<dbReference type="EMBL" id="CM000605">
    <property type="protein sequence ID" value="EEC51487.1"/>
    <property type="molecule type" value="Genomic_DNA"/>
</dbReference>
<proteinExistence type="predicted"/>
<dbReference type="KEGG" id="pti:PHATRDRAFT_42464"/>
<dbReference type="RefSeq" id="XP_002177024.1">
    <property type="nucleotide sequence ID" value="XM_002176988.1"/>
</dbReference>
<dbReference type="Gene3D" id="1.25.40.10">
    <property type="entry name" value="Tetratricopeptide repeat domain"/>
    <property type="match status" value="1"/>
</dbReference>
<dbReference type="OrthoDB" id="10638593at2759"/>
<dbReference type="PaxDb" id="2850-Phatr42464"/>
<dbReference type="HOGENOM" id="CLU_347338_0_0_1"/>
<feature type="region of interest" description="Disordered" evidence="1">
    <location>
        <begin position="50"/>
        <end position="102"/>
    </location>
</feature>
<organism evidence="2 3">
    <name type="scientific">Phaeodactylum tricornutum (strain CCAP 1055/1)</name>
    <dbReference type="NCBI Taxonomy" id="556484"/>
    <lineage>
        <taxon>Eukaryota</taxon>
        <taxon>Sar</taxon>
        <taxon>Stramenopiles</taxon>
        <taxon>Ochrophyta</taxon>
        <taxon>Bacillariophyta</taxon>
        <taxon>Bacillariophyceae</taxon>
        <taxon>Bacillariophycidae</taxon>
        <taxon>Naviculales</taxon>
        <taxon>Phaeodactylaceae</taxon>
        <taxon>Phaeodactylum</taxon>
    </lineage>
</organism>
<feature type="region of interest" description="Disordered" evidence="1">
    <location>
        <begin position="330"/>
        <end position="353"/>
    </location>
</feature>
<feature type="compositionally biased region" description="Low complexity" evidence="1">
    <location>
        <begin position="68"/>
        <end position="86"/>
    </location>
</feature>
<evidence type="ECO:0000313" key="2">
    <source>
        <dbReference type="EMBL" id="EEC51487.1"/>
    </source>
</evidence>
<name>B7FRE2_PHATC</name>
<feature type="compositionally biased region" description="Basic and acidic residues" evidence="1">
    <location>
        <begin position="336"/>
        <end position="353"/>
    </location>
</feature>
<keyword evidence="3" id="KW-1185">Reference proteome</keyword>
<feature type="compositionally biased region" description="Polar residues" evidence="1">
    <location>
        <begin position="294"/>
        <end position="311"/>
    </location>
</feature>
<evidence type="ECO:0000313" key="3">
    <source>
        <dbReference type="Proteomes" id="UP000000759"/>
    </source>
</evidence>
<reference evidence="2 3" key="1">
    <citation type="journal article" date="2008" name="Nature">
        <title>The Phaeodactylum genome reveals the evolutionary history of diatom genomes.</title>
        <authorList>
            <person name="Bowler C."/>
            <person name="Allen A.E."/>
            <person name="Badger J.H."/>
            <person name="Grimwood J."/>
            <person name="Jabbari K."/>
            <person name="Kuo A."/>
            <person name="Maheswari U."/>
            <person name="Martens C."/>
            <person name="Maumus F."/>
            <person name="Otillar R.P."/>
            <person name="Rayko E."/>
            <person name="Salamov A."/>
            <person name="Vandepoele K."/>
            <person name="Beszteri B."/>
            <person name="Gruber A."/>
            <person name="Heijde M."/>
            <person name="Katinka M."/>
            <person name="Mock T."/>
            <person name="Valentin K."/>
            <person name="Verret F."/>
            <person name="Berges J.A."/>
            <person name="Brownlee C."/>
            <person name="Cadoret J.P."/>
            <person name="Chiovitti A."/>
            <person name="Choi C.J."/>
            <person name="Coesel S."/>
            <person name="De Martino A."/>
            <person name="Detter J.C."/>
            <person name="Durkin C."/>
            <person name="Falciatore A."/>
            <person name="Fournet J."/>
            <person name="Haruta M."/>
            <person name="Huysman M.J."/>
            <person name="Jenkins B.D."/>
            <person name="Jiroutova K."/>
            <person name="Jorgensen R.E."/>
            <person name="Joubert Y."/>
            <person name="Kaplan A."/>
            <person name="Kroger N."/>
            <person name="Kroth P.G."/>
            <person name="La Roche J."/>
            <person name="Lindquist E."/>
            <person name="Lommer M."/>
            <person name="Martin-Jezequel V."/>
            <person name="Lopez P.J."/>
            <person name="Lucas S."/>
            <person name="Mangogna M."/>
            <person name="McGinnis K."/>
            <person name="Medlin L.K."/>
            <person name="Montsant A."/>
            <person name="Oudot-Le Secq M.P."/>
            <person name="Napoli C."/>
            <person name="Obornik M."/>
            <person name="Parker M.S."/>
            <person name="Petit J.L."/>
            <person name="Porcel B.M."/>
            <person name="Poulsen N."/>
            <person name="Robison M."/>
            <person name="Rychlewski L."/>
            <person name="Rynearson T.A."/>
            <person name="Schmutz J."/>
            <person name="Shapiro H."/>
            <person name="Siaut M."/>
            <person name="Stanley M."/>
            <person name="Sussman M.R."/>
            <person name="Taylor A.R."/>
            <person name="Vardi A."/>
            <person name="von Dassow P."/>
            <person name="Vyverman W."/>
            <person name="Willis A."/>
            <person name="Wyrwicz L.S."/>
            <person name="Rokhsar D.S."/>
            <person name="Weissenbach J."/>
            <person name="Armbrust E.V."/>
            <person name="Green B.R."/>
            <person name="Van de Peer Y."/>
            <person name="Grigoriev I.V."/>
        </authorList>
    </citation>
    <scope>NUCLEOTIDE SEQUENCE [LARGE SCALE GENOMIC DNA]</scope>
    <source>
        <strain evidence="2 3">CCAP 1055/1</strain>
    </source>
</reference>
<accession>B7FRE2</accession>
<dbReference type="InterPro" id="IPR011990">
    <property type="entry name" value="TPR-like_helical_dom_sf"/>
</dbReference>
<dbReference type="Proteomes" id="UP000000759">
    <property type="component" value="Chromosome 1"/>
</dbReference>
<reference evidence="3" key="2">
    <citation type="submission" date="2008-08" db="EMBL/GenBank/DDBJ databases">
        <authorList>
            <consortium name="Diatom Consortium"/>
            <person name="Grigoriev I."/>
            <person name="Grimwood J."/>
            <person name="Kuo A."/>
            <person name="Otillar R.P."/>
            <person name="Salamov A."/>
            <person name="Detter J.C."/>
            <person name="Lindquist E."/>
            <person name="Shapiro H."/>
            <person name="Lucas S."/>
            <person name="Glavina del Rio T."/>
            <person name="Pitluck S."/>
            <person name="Rokhsar D."/>
            <person name="Bowler C."/>
        </authorList>
    </citation>
    <scope>GENOME REANNOTATION</scope>
    <source>
        <strain evidence="3">CCAP 1055/1</strain>
    </source>
</reference>
<protein>
    <submittedName>
        <fullName evidence="2">Uncharacterized protein</fullName>
    </submittedName>
</protein>
<dbReference type="AlphaFoldDB" id="B7FRE2"/>
<dbReference type="GeneID" id="7196035"/>